<name>A0A5J5GSI5_9RHOB</name>
<dbReference type="GO" id="GO:0043190">
    <property type="term" value="C:ATP-binding cassette (ABC) transporter complex"/>
    <property type="evidence" value="ECO:0007669"/>
    <property type="project" value="InterPro"/>
</dbReference>
<feature type="transmembrane region" description="Helical" evidence="9">
    <location>
        <begin position="449"/>
        <end position="470"/>
    </location>
</feature>
<dbReference type="GO" id="GO:0022857">
    <property type="term" value="F:transmembrane transporter activity"/>
    <property type="evidence" value="ECO:0007669"/>
    <property type="project" value="InterPro"/>
</dbReference>
<evidence type="ECO:0000313" key="12">
    <source>
        <dbReference type="EMBL" id="KAA9010633.1"/>
    </source>
</evidence>
<keyword evidence="5 9" id="KW-0812">Transmembrane</keyword>
<evidence type="ECO:0000256" key="8">
    <source>
        <dbReference type="ARBA" id="ARBA00023136"/>
    </source>
</evidence>
<evidence type="ECO:0000256" key="6">
    <source>
        <dbReference type="ARBA" id="ARBA00022970"/>
    </source>
</evidence>
<feature type="transmembrane region" description="Helical" evidence="9">
    <location>
        <begin position="129"/>
        <end position="153"/>
    </location>
</feature>
<evidence type="ECO:0000256" key="10">
    <source>
        <dbReference type="SAM" id="MobiDB-lite"/>
    </source>
</evidence>
<dbReference type="PANTHER" id="PTHR30614">
    <property type="entry name" value="MEMBRANE COMPONENT OF AMINO ACID ABC TRANSPORTER"/>
    <property type="match status" value="1"/>
</dbReference>
<feature type="transmembrane region" description="Helical" evidence="9">
    <location>
        <begin position="24"/>
        <end position="45"/>
    </location>
</feature>
<dbReference type="SUPFAM" id="SSF161098">
    <property type="entry name" value="MetI-like"/>
    <property type="match status" value="2"/>
</dbReference>
<dbReference type="InterPro" id="IPR035906">
    <property type="entry name" value="MetI-like_sf"/>
</dbReference>
<evidence type="ECO:0000256" key="1">
    <source>
        <dbReference type="ARBA" id="ARBA00004429"/>
    </source>
</evidence>
<feature type="transmembrane region" description="Helical" evidence="9">
    <location>
        <begin position="267"/>
        <end position="284"/>
    </location>
</feature>
<feature type="transmembrane region" description="Helical" evidence="9">
    <location>
        <begin position="88"/>
        <end position="117"/>
    </location>
</feature>
<evidence type="ECO:0000256" key="7">
    <source>
        <dbReference type="ARBA" id="ARBA00022989"/>
    </source>
</evidence>
<dbReference type="GO" id="GO:0006865">
    <property type="term" value="P:amino acid transport"/>
    <property type="evidence" value="ECO:0007669"/>
    <property type="project" value="UniProtKB-KW"/>
</dbReference>
<dbReference type="Gene3D" id="1.10.3720.10">
    <property type="entry name" value="MetI-like"/>
    <property type="match status" value="2"/>
</dbReference>
<dbReference type="InterPro" id="IPR043429">
    <property type="entry name" value="ArtM/GltK/GlnP/TcyL/YhdX-like"/>
</dbReference>
<sequence length="479" mass="51148">MSAISHEPQAGGFRLSQLIYDTRYRSLTIQVVALILLVLGLSWLVSNTVQNLEALGKDFDFGFLTQPAGYDINQRLIEYDSQMSHGRAALVGILNTLLVALLGCAAATILGVFFGVLRLSKNWLVARLAAVYVEGFRNVPLLLWIIAIFAIMAEGMPQPRDFREGGGASMLVGDSVAVTNRGIYIPNVVFTRSLGGNEVVAPEPEEPDDAGTTGVASGTYGGSRIATGGAGVSTGQDDQDAADARNAQSAAGEDDAAEGEIVPSSSALDWLVVLGLLVLGIIAARMVTAWAKRKQEATGKRPRTLWINLALILVAPAIALFLLGAQFDYPVLGGFNFDGGVHLRNSLIALWFALSLYTGAFVAEIVRGGILAISKGQSEAAFALGLRPNRTMRLIILPQALRVIIPPLISQYLNLTKNSSLAIAVGYMDARSTLGGITINQTGRELEGMLLLGLFYLVLSLVISSLMNVYNNSVKLKER</sequence>
<feature type="transmembrane region" description="Helical" evidence="9">
    <location>
        <begin position="305"/>
        <end position="327"/>
    </location>
</feature>
<evidence type="ECO:0000259" key="11">
    <source>
        <dbReference type="PROSITE" id="PS50928"/>
    </source>
</evidence>
<dbReference type="EMBL" id="VYQE01000001">
    <property type="protein sequence ID" value="KAA9010633.1"/>
    <property type="molecule type" value="Genomic_DNA"/>
</dbReference>
<accession>A0A5J5GSI5</accession>
<dbReference type="AlphaFoldDB" id="A0A5J5GSI5"/>
<proteinExistence type="inferred from homology"/>
<dbReference type="PROSITE" id="PS50928">
    <property type="entry name" value="ABC_TM1"/>
    <property type="match status" value="1"/>
</dbReference>
<dbReference type="RefSeq" id="WP_150444118.1">
    <property type="nucleotide sequence ID" value="NZ_VYQE01000001.1"/>
</dbReference>
<reference evidence="12 13" key="1">
    <citation type="submission" date="2019-09" db="EMBL/GenBank/DDBJ databases">
        <authorList>
            <person name="Park J.-S."/>
            <person name="Choi H.-J."/>
        </authorList>
    </citation>
    <scope>NUCLEOTIDE SEQUENCE [LARGE SCALE GENOMIC DNA]</scope>
    <source>
        <strain evidence="12 13">176SS1-4</strain>
    </source>
</reference>
<dbReference type="Proteomes" id="UP000326554">
    <property type="component" value="Unassembled WGS sequence"/>
</dbReference>
<dbReference type="NCBIfam" id="TIGR01726">
    <property type="entry name" value="HEQRo_perm_3TM"/>
    <property type="match status" value="1"/>
</dbReference>
<evidence type="ECO:0000256" key="3">
    <source>
        <dbReference type="ARBA" id="ARBA00022448"/>
    </source>
</evidence>
<keyword evidence="13" id="KW-1185">Reference proteome</keyword>
<dbReference type="PANTHER" id="PTHR30614:SF37">
    <property type="entry name" value="AMINO-ACID ABC TRANSPORTER PERMEASE PROTEIN YHDX-RELATED"/>
    <property type="match status" value="1"/>
</dbReference>
<keyword evidence="3 9" id="KW-0813">Transport</keyword>
<comment type="caution">
    <text evidence="12">The sequence shown here is derived from an EMBL/GenBank/DDBJ whole genome shotgun (WGS) entry which is preliminary data.</text>
</comment>
<evidence type="ECO:0000256" key="5">
    <source>
        <dbReference type="ARBA" id="ARBA00022692"/>
    </source>
</evidence>
<feature type="transmembrane region" description="Helical" evidence="9">
    <location>
        <begin position="347"/>
        <end position="373"/>
    </location>
</feature>
<feature type="region of interest" description="Disordered" evidence="10">
    <location>
        <begin position="227"/>
        <end position="258"/>
    </location>
</feature>
<keyword evidence="8 9" id="KW-0472">Membrane</keyword>
<protein>
    <submittedName>
        <fullName evidence="12">ABC transporter permease subunit</fullName>
    </submittedName>
</protein>
<keyword evidence="6" id="KW-0029">Amino-acid transport</keyword>
<organism evidence="12 13">
    <name type="scientific">Histidinibacterium aquaticum</name>
    <dbReference type="NCBI Taxonomy" id="2613962"/>
    <lineage>
        <taxon>Bacteria</taxon>
        <taxon>Pseudomonadati</taxon>
        <taxon>Pseudomonadota</taxon>
        <taxon>Alphaproteobacteria</taxon>
        <taxon>Rhodobacterales</taxon>
        <taxon>Paracoccaceae</taxon>
        <taxon>Histidinibacterium</taxon>
    </lineage>
</organism>
<evidence type="ECO:0000256" key="4">
    <source>
        <dbReference type="ARBA" id="ARBA00022475"/>
    </source>
</evidence>
<dbReference type="InterPro" id="IPR010065">
    <property type="entry name" value="AA_ABC_transptr_permease_3TM"/>
</dbReference>
<dbReference type="CDD" id="cd06261">
    <property type="entry name" value="TM_PBP2"/>
    <property type="match status" value="2"/>
</dbReference>
<comment type="subcellular location">
    <subcellularLocation>
        <location evidence="1">Cell inner membrane</location>
        <topology evidence="1">Multi-pass membrane protein</topology>
    </subcellularLocation>
    <subcellularLocation>
        <location evidence="9">Cell membrane</location>
        <topology evidence="9">Multi-pass membrane protein</topology>
    </subcellularLocation>
</comment>
<evidence type="ECO:0000313" key="13">
    <source>
        <dbReference type="Proteomes" id="UP000326554"/>
    </source>
</evidence>
<keyword evidence="4" id="KW-1003">Cell membrane</keyword>
<evidence type="ECO:0000256" key="9">
    <source>
        <dbReference type="RuleBase" id="RU363032"/>
    </source>
</evidence>
<keyword evidence="7 9" id="KW-1133">Transmembrane helix</keyword>
<comment type="similarity">
    <text evidence="2">Belongs to the binding-protein-dependent transport system permease family. HisMQ subfamily.</text>
</comment>
<dbReference type="Pfam" id="PF00528">
    <property type="entry name" value="BPD_transp_1"/>
    <property type="match status" value="1"/>
</dbReference>
<feature type="domain" description="ABC transmembrane type-1" evidence="11">
    <location>
        <begin position="93"/>
        <end position="467"/>
    </location>
</feature>
<gene>
    <name evidence="12" type="ORF">F3S47_05195</name>
</gene>
<dbReference type="InterPro" id="IPR000515">
    <property type="entry name" value="MetI-like"/>
</dbReference>
<evidence type="ECO:0000256" key="2">
    <source>
        <dbReference type="ARBA" id="ARBA00010072"/>
    </source>
</evidence>